<dbReference type="CDD" id="cd06171">
    <property type="entry name" value="Sigma70_r4"/>
    <property type="match status" value="1"/>
</dbReference>
<feature type="domain" description="RNA polymerase sigma-70 region 2" evidence="6">
    <location>
        <begin position="16"/>
        <end position="78"/>
    </location>
</feature>
<comment type="similarity">
    <text evidence="1">Belongs to the sigma-70 factor family. ECF subfamily.</text>
</comment>
<dbReference type="EMBL" id="PIPY01000007">
    <property type="protein sequence ID" value="RUO60246.1"/>
    <property type="molecule type" value="Genomic_DNA"/>
</dbReference>
<evidence type="ECO:0000256" key="2">
    <source>
        <dbReference type="ARBA" id="ARBA00023015"/>
    </source>
</evidence>
<dbReference type="GO" id="GO:0006352">
    <property type="term" value="P:DNA-templated transcription initiation"/>
    <property type="evidence" value="ECO:0007669"/>
    <property type="project" value="InterPro"/>
</dbReference>
<dbReference type="SUPFAM" id="SSF88659">
    <property type="entry name" value="Sigma3 and sigma4 domains of RNA polymerase sigma factors"/>
    <property type="match status" value="1"/>
</dbReference>
<dbReference type="InterPro" id="IPR013324">
    <property type="entry name" value="RNA_pol_sigma_r3/r4-like"/>
</dbReference>
<dbReference type="RefSeq" id="WP_126754653.1">
    <property type="nucleotide sequence ID" value="NZ_PIPY01000007.1"/>
</dbReference>
<evidence type="ECO:0000256" key="5">
    <source>
        <dbReference type="ARBA" id="ARBA00023163"/>
    </source>
</evidence>
<evidence type="ECO:0000259" key="7">
    <source>
        <dbReference type="Pfam" id="PF08281"/>
    </source>
</evidence>
<evidence type="ECO:0000313" key="9">
    <source>
        <dbReference type="Proteomes" id="UP000288259"/>
    </source>
</evidence>
<evidence type="ECO:0000256" key="4">
    <source>
        <dbReference type="ARBA" id="ARBA00023125"/>
    </source>
</evidence>
<keyword evidence="4" id="KW-0238">DNA-binding</keyword>
<dbReference type="InterPro" id="IPR039425">
    <property type="entry name" value="RNA_pol_sigma-70-like"/>
</dbReference>
<dbReference type="OrthoDB" id="9797134at2"/>
<keyword evidence="3" id="KW-0731">Sigma factor</keyword>
<accession>A0A432YH23</accession>
<proteinExistence type="inferred from homology"/>
<name>A0A432YH23_9GAMM</name>
<dbReference type="Pfam" id="PF04542">
    <property type="entry name" value="Sigma70_r2"/>
    <property type="match status" value="1"/>
</dbReference>
<dbReference type="PANTHER" id="PTHR43133">
    <property type="entry name" value="RNA POLYMERASE ECF-TYPE SIGMA FACTO"/>
    <property type="match status" value="1"/>
</dbReference>
<reference evidence="9" key="1">
    <citation type="journal article" date="2018" name="Front. Microbiol.">
        <title>Genome-Based Analysis Reveals the Taxonomy and Diversity of the Family Idiomarinaceae.</title>
        <authorList>
            <person name="Liu Y."/>
            <person name="Lai Q."/>
            <person name="Shao Z."/>
        </authorList>
    </citation>
    <scope>NUCLEOTIDE SEQUENCE [LARGE SCALE GENOMIC DNA]</scope>
    <source>
        <strain evidence="9">CVS-6</strain>
    </source>
</reference>
<dbReference type="Gene3D" id="1.10.10.10">
    <property type="entry name" value="Winged helix-like DNA-binding domain superfamily/Winged helix DNA-binding domain"/>
    <property type="match status" value="1"/>
</dbReference>
<dbReference type="Gene3D" id="1.10.1740.10">
    <property type="match status" value="1"/>
</dbReference>
<keyword evidence="2" id="KW-0805">Transcription regulation</keyword>
<dbReference type="Pfam" id="PF08281">
    <property type="entry name" value="Sigma70_r4_2"/>
    <property type="match status" value="1"/>
</dbReference>
<dbReference type="InterPro" id="IPR014284">
    <property type="entry name" value="RNA_pol_sigma-70_dom"/>
</dbReference>
<sequence length="170" mass="19458">MMPDQTQQRYLQLQPHVPGARVLAEQLLNCSQRAADMVQDALEKALTTQHFPAREKTKAWFLQVVRNRCLDELRHLQRLTNDTDLAEPAAETWSAERQQQQNLVQRALAQLSAEQRDLLVLREFNDCSYADIAIIMGIPAGTVMSGLHRARLALRHKLQRQMGVDHEPTN</sequence>
<keyword evidence="5" id="KW-0804">Transcription</keyword>
<organism evidence="8 9">
    <name type="scientific">Pseudidiomarina insulisalsae</name>
    <dbReference type="NCBI Taxonomy" id="575789"/>
    <lineage>
        <taxon>Bacteria</taxon>
        <taxon>Pseudomonadati</taxon>
        <taxon>Pseudomonadota</taxon>
        <taxon>Gammaproteobacteria</taxon>
        <taxon>Alteromonadales</taxon>
        <taxon>Idiomarinaceae</taxon>
        <taxon>Pseudidiomarina</taxon>
    </lineage>
</organism>
<dbReference type="GO" id="GO:0003677">
    <property type="term" value="F:DNA binding"/>
    <property type="evidence" value="ECO:0007669"/>
    <property type="project" value="UniProtKB-KW"/>
</dbReference>
<protein>
    <recommendedName>
        <fullName evidence="10">RNA polymerase subunit sigma-70</fullName>
    </recommendedName>
</protein>
<gene>
    <name evidence="8" type="ORF">CWI71_07490</name>
</gene>
<feature type="domain" description="RNA polymerase sigma factor 70 region 4 type 2" evidence="7">
    <location>
        <begin position="103"/>
        <end position="154"/>
    </location>
</feature>
<comment type="caution">
    <text evidence="8">The sequence shown here is derived from an EMBL/GenBank/DDBJ whole genome shotgun (WGS) entry which is preliminary data.</text>
</comment>
<dbReference type="PANTHER" id="PTHR43133:SF8">
    <property type="entry name" value="RNA POLYMERASE SIGMA FACTOR HI_1459-RELATED"/>
    <property type="match status" value="1"/>
</dbReference>
<dbReference type="InterPro" id="IPR013325">
    <property type="entry name" value="RNA_pol_sigma_r2"/>
</dbReference>
<evidence type="ECO:0000259" key="6">
    <source>
        <dbReference type="Pfam" id="PF04542"/>
    </source>
</evidence>
<dbReference type="GO" id="GO:0016987">
    <property type="term" value="F:sigma factor activity"/>
    <property type="evidence" value="ECO:0007669"/>
    <property type="project" value="UniProtKB-KW"/>
</dbReference>
<dbReference type="InterPro" id="IPR036388">
    <property type="entry name" value="WH-like_DNA-bd_sf"/>
</dbReference>
<dbReference type="Proteomes" id="UP000288259">
    <property type="component" value="Unassembled WGS sequence"/>
</dbReference>
<evidence type="ECO:0000313" key="8">
    <source>
        <dbReference type="EMBL" id="RUO60246.1"/>
    </source>
</evidence>
<dbReference type="AlphaFoldDB" id="A0A432YH23"/>
<evidence type="ECO:0000256" key="1">
    <source>
        <dbReference type="ARBA" id="ARBA00010641"/>
    </source>
</evidence>
<dbReference type="SUPFAM" id="SSF88946">
    <property type="entry name" value="Sigma2 domain of RNA polymerase sigma factors"/>
    <property type="match status" value="1"/>
</dbReference>
<keyword evidence="9" id="KW-1185">Reference proteome</keyword>
<dbReference type="InterPro" id="IPR007627">
    <property type="entry name" value="RNA_pol_sigma70_r2"/>
</dbReference>
<dbReference type="NCBIfam" id="TIGR02937">
    <property type="entry name" value="sigma70-ECF"/>
    <property type="match status" value="1"/>
</dbReference>
<dbReference type="InterPro" id="IPR013249">
    <property type="entry name" value="RNA_pol_sigma70_r4_t2"/>
</dbReference>
<evidence type="ECO:0008006" key="10">
    <source>
        <dbReference type="Google" id="ProtNLM"/>
    </source>
</evidence>
<evidence type="ECO:0000256" key="3">
    <source>
        <dbReference type="ARBA" id="ARBA00023082"/>
    </source>
</evidence>